<organism evidence="2 3">
    <name type="scientific">Polyplax serrata</name>
    <name type="common">Common mouse louse</name>
    <dbReference type="NCBI Taxonomy" id="468196"/>
    <lineage>
        <taxon>Eukaryota</taxon>
        <taxon>Metazoa</taxon>
        <taxon>Ecdysozoa</taxon>
        <taxon>Arthropoda</taxon>
        <taxon>Hexapoda</taxon>
        <taxon>Insecta</taxon>
        <taxon>Pterygota</taxon>
        <taxon>Neoptera</taxon>
        <taxon>Paraneoptera</taxon>
        <taxon>Psocodea</taxon>
        <taxon>Troctomorpha</taxon>
        <taxon>Phthiraptera</taxon>
        <taxon>Anoplura</taxon>
        <taxon>Polyplacidae</taxon>
        <taxon>Polyplax</taxon>
    </lineage>
</organism>
<dbReference type="EMBL" id="JAWJWF010000005">
    <property type="protein sequence ID" value="KAK6632011.1"/>
    <property type="molecule type" value="Genomic_DNA"/>
</dbReference>
<sequence>MLSEGGHIAPLGGHFPTTAHHPPPRLIPRNPHGGDRGTGGNHWGTGRDDWSDDGVASAVASAASTASTETVSTVSGVTVSVAGVSGFFAVDRTSFVVDVFDDRLVGGLDVTLDGWNGDVLLVDAWSHDGLVAGAGVRDDSWGWDSAWKVNGRLDLDWSLDVGGADWNALVDAWSGVFQSDWVLASGDDVSSDDGGFTGSAGLSSASSGSNERTAGGTANL</sequence>
<gene>
    <name evidence="2" type="ORF">RUM44_007041</name>
</gene>
<name>A0ABR1AZR4_POLSC</name>
<feature type="compositionally biased region" description="Low complexity" evidence="1">
    <location>
        <begin position="199"/>
        <end position="209"/>
    </location>
</feature>
<feature type="region of interest" description="Disordered" evidence="1">
    <location>
        <begin position="1"/>
        <end position="50"/>
    </location>
</feature>
<proteinExistence type="predicted"/>
<evidence type="ECO:0000313" key="2">
    <source>
        <dbReference type="EMBL" id="KAK6632011.1"/>
    </source>
</evidence>
<feature type="region of interest" description="Disordered" evidence="1">
    <location>
        <begin position="199"/>
        <end position="220"/>
    </location>
</feature>
<evidence type="ECO:0000256" key="1">
    <source>
        <dbReference type="SAM" id="MobiDB-lite"/>
    </source>
</evidence>
<evidence type="ECO:0000313" key="3">
    <source>
        <dbReference type="Proteomes" id="UP001359485"/>
    </source>
</evidence>
<dbReference type="Proteomes" id="UP001359485">
    <property type="component" value="Unassembled WGS sequence"/>
</dbReference>
<keyword evidence="3" id="KW-1185">Reference proteome</keyword>
<protein>
    <submittedName>
        <fullName evidence="2">Uncharacterized protein</fullName>
    </submittedName>
</protein>
<reference evidence="2 3" key="1">
    <citation type="submission" date="2023-09" db="EMBL/GenBank/DDBJ databases">
        <title>Genomes of two closely related lineages of the louse Polyplax serrata with different host specificities.</title>
        <authorList>
            <person name="Martinu J."/>
            <person name="Tarabai H."/>
            <person name="Stefka J."/>
            <person name="Hypsa V."/>
        </authorList>
    </citation>
    <scope>NUCLEOTIDE SEQUENCE [LARGE SCALE GENOMIC DNA]</scope>
    <source>
        <strain evidence="2">98ZLc_SE</strain>
    </source>
</reference>
<feature type="compositionally biased region" description="Polar residues" evidence="1">
    <location>
        <begin position="210"/>
        <end position="220"/>
    </location>
</feature>
<comment type="caution">
    <text evidence="2">The sequence shown here is derived from an EMBL/GenBank/DDBJ whole genome shotgun (WGS) entry which is preliminary data.</text>
</comment>
<accession>A0ABR1AZR4</accession>